<sequence>MGYGFWAFADRQFTLLREISRNTGDTFRFILMVAVLLLALVAAVVVTGLVLHNIPLASAGGAGAVLFGGWGLVRTARANRRRRGQADSSGQAGGSGAQPPARANNRARRGR</sequence>
<feature type="transmembrane region" description="Helical" evidence="2">
    <location>
        <begin position="56"/>
        <end position="73"/>
    </location>
</feature>
<proteinExistence type="predicted"/>
<gene>
    <name evidence="3" type="ORF">KCH_68750</name>
</gene>
<reference evidence="3 4" key="1">
    <citation type="submission" date="2014-05" db="EMBL/GenBank/DDBJ databases">
        <title>Draft Genome Sequence of Kitasatospora cheerisanensis KCTC 2395.</title>
        <authorList>
            <person name="Nam D.H."/>
        </authorList>
    </citation>
    <scope>NUCLEOTIDE SEQUENCE [LARGE SCALE GENOMIC DNA]</scope>
    <source>
        <strain evidence="3 4">KCTC 2395</strain>
    </source>
</reference>
<evidence type="ECO:0000256" key="1">
    <source>
        <dbReference type="SAM" id="MobiDB-lite"/>
    </source>
</evidence>
<dbReference type="Proteomes" id="UP000027178">
    <property type="component" value="Unassembled WGS sequence"/>
</dbReference>
<dbReference type="AlphaFoldDB" id="A0A066YIE5"/>
<comment type="caution">
    <text evidence="3">The sequence shown here is derived from an EMBL/GenBank/DDBJ whole genome shotgun (WGS) entry which is preliminary data.</text>
</comment>
<evidence type="ECO:0000313" key="3">
    <source>
        <dbReference type="EMBL" id="KDN81243.1"/>
    </source>
</evidence>
<keyword evidence="2" id="KW-0812">Transmembrane</keyword>
<evidence type="ECO:0000256" key="2">
    <source>
        <dbReference type="SAM" id="Phobius"/>
    </source>
</evidence>
<protein>
    <submittedName>
        <fullName evidence="3">Uncharacterized protein</fullName>
    </submittedName>
</protein>
<accession>A0A066YIE5</accession>
<dbReference type="EMBL" id="JNBY01000148">
    <property type="protein sequence ID" value="KDN81243.1"/>
    <property type="molecule type" value="Genomic_DNA"/>
</dbReference>
<keyword evidence="2" id="KW-1133">Transmembrane helix</keyword>
<dbReference type="HOGENOM" id="CLU_2154987_0_0_11"/>
<name>A0A066YIE5_9ACTN</name>
<keyword evidence="4" id="KW-1185">Reference proteome</keyword>
<organism evidence="3 4">
    <name type="scientific">Kitasatospora cheerisanensis KCTC 2395</name>
    <dbReference type="NCBI Taxonomy" id="1348663"/>
    <lineage>
        <taxon>Bacteria</taxon>
        <taxon>Bacillati</taxon>
        <taxon>Actinomycetota</taxon>
        <taxon>Actinomycetes</taxon>
        <taxon>Kitasatosporales</taxon>
        <taxon>Streptomycetaceae</taxon>
        <taxon>Kitasatospora</taxon>
    </lineage>
</organism>
<keyword evidence="2" id="KW-0472">Membrane</keyword>
<feature type="region of interest" description="Disordered" evidence="1">
    <location>
        <begin position="78"/>
        <end position="111"/>
    </location>
</feature>
<feature type="transmembrane region" description="Helical" evidence="2">
    <location>
        <begin position="29"/>
        <end position="50"/>
    </location>
</feature>
<evidence type="ECO:0000313" key="4">
    <source>
        <dbReference type="Proteomes" id="UP000027178"/>
    </source>
</evidence>
<dbReference type="PATRIC" id="fig|1348663.4.peg.6653"/>